<proteinExistence type="predicted"/>
<dbReference type="PATRIC" id="fig|1423715.3.peg.2417"/>
<dbReference type="GO" id="GO:0016747">
    <property type="term" value="F:acyltransferase activity, transferring groups other than amino-acyl groups"/>
    <property type="evidence" value="ECO:0007669"/>
    <property type="project" value="InterPro"/>
</dbReference>
<comment type="caution">
    <text evidence="4">The sequence shown here is derived from an EMBL/GenBank/DDBJ whole genome shotgun (WGS) entry which is preliminary data.</text>
</comment>
<evidence type="ECO:0000256" key="1">
    <source>
        <dbReference type="ARBA" id="ARBA00022679"/>
    </source>
</evidence>
<sequence>MQINVAPVLTAAELETVTAIWLAGNLEAHPFVDPAYWRAHQAEVRIQLGETPLITASEAGKVIGFLGLQNDYIAGLFVTAAWQHRGVGRQLVATAQAQHQRLTLAVYQKNTRAVSFYCNLGFTESQRTIEPETGLVDLTMQWSHETRPSVQI</sequence>
<dbReference type="AlphaFoldDB" id="A0A0R1LU25"/>
<evidence type="ECO:0000313" key="5">
    <source>
        <dbReference type="Proteomes" id="UP000051955"/>
    </source>
</evidence>
<feature type="domain" description="N-acetyltransferase" evidence="3">
    <location>
        <begin position="12"/>
        <end position="145"/>
    </location>
</feature>
<dbReference type="PROSITE" id="PS51186">
    <property type="entry name" value="GNAT"/>
    <property type="match status" value="1"/>
</dbReference>
<dbReference type="STRING" id="1423715.FD25_GL002342"/>
<dbReference type="SUPFAM" id="SSF55729">
    <property type="entry name" value="Acyl-CoA N-acyltransferases (Nat)"/>
    <property type="match status" value="1"/>
</dbReference>
<organism evidence="4 5">
    <name type="scientific">Levilactobacillus acidifarinae DSM 19394 = JCM 15949</name>
    <dbReference type="NCBI Taxonomy" id="1423715"/>
    <lineage>
        <taxon>Bacteria</taxon>
        <taxon>Bacillati</taxon>
        <taxon>Bacillota</taxon>
        <taxon>Bacilli</taxon>
        <taxon>Lactobacillales</taxon>
        <taxon>Lactobacillaceae</taxon>
        <taxon>Levilactobacillus</taxon>
    </lineage>
</organism>
<evidence type="ECO:0000256" key="2">
    <source>
        <dbReference type="ARBA" id="ARBA00023315"/>
    </source>
</evidence>
<dbReference type="InterPro" id="IPR016181">
    <property type="entry name" value="Acyl_CoA_acyltransferase"/>
</dbReference>
<accession>A0A0R1LU25</accession>
<keyword evidence="2" id="KW-0012">Acyltransferase</keyword>
<dbReference type="Gene3D" id="3.40.630.30">
    <property type="match status" value="1"/>
</dbReference>
<reference evidence="4 5" key="1">
    <citation type="journal article" date="2015" name="Genome Announc.">
        <title>Expanding the biotechnology potential of lactobacilli through comparative genomics of 213 strains and associated genera.</title>
        <authorList>
            <person name="Sun Z."/>
            <person name="Harris H.M."/>
            <person name="McCann A."/>
            <person name="Guo C."/>
            <person name="Argimon S."/>
            <person name="Zhang W."/>
            <person name="Yang X."/>
            <person name="Jeffery I.B."/>
            <person name="Cooney J.C."/>
            <person name="Kagawa T.F."/>
            <person name="Liu W."/>
            <person name="Song Y."/>
            <person name="Salvetti E."/>
            <person name="Wrobel A."/>
            <person name="Rasinkangas P."/>
            <person name="Parkhill J."/>
            <person name="Rea M.C."/>
            <person name="O'Sullivan O."/>
            <person name="Ritari J."/>
            <person name="Douillard F.P."/>
            <person name="Paul Ross R."/>
            <person name="Yang R."/>
            <person name="Briner A.E."/>
            <person name="Felis G.E."/>
            <person name="de Vos W.M."/>
            <person name="Barrangou R."/>
            <person name="Klaenhammer T.R."/>
            <person name="Caufield P.W."/>
            <person name="Cui Y."/>
            <person name="Zhang H."/>
            <person name="O'Toole P.W."/>
        </authorList>
    </citation>
    <scope>NUCLEOTIDE SEQUENCE [LARGE SCALE GENOMIC DNA]</scope>
    <source>
        <strain evidence="4 5">DSM 19394</strain>
    </source>
</reference>
<evidence type="ECO:0000259" key="3">
    <source>
        <dbReference type="PROSITE" id="PS51186"/>
    </source>
</evidence>
<dbReference type="Proteomes" id="UP000051955">
    <property type="component" value="Unassembled WGS sequence"/>
</dbReference>
<dbReference type="InterPro" id="IPR050832">
    <property type="entry name" value="Bact_Acetyltransf"/>
</dbReference>
<gene>
    <name evidence="4" type="ORF">FD25_GL002342</name>
</gene>
<dbReference type="OrthoDB" id="9789605at2"/>
<dbReference type="InterPro" id="IPR000182">
    <property type="entry name" value="GNAT_dom"/>
</dbReference>
<dbReference type="EMBL" id="AZDV01000005">
    <property type="protein sequence ID" value="KRK95882.1"/>
    <property type="molecule type" value="Genomic_DNA"/>
</dbReference>
<dbReference type="RefSeq" id="WP_057801063.1">
    <property type="nucleotide sequence ID" value="NZ_AZDV01000005.1"/>
</dbReference>
<dbReference type="Pfam" id="PF13673">
    <property type="entry name" value="Acetyltransf_10"/>
    <property type="match status" value="1"/>
</dbReference>
<protein>
    <recommendedName>
        <fullName evidence="3">N-acetyltransferase domain-containing protein</fullName>
    </recommendedName>
</protein>
<dbReference type="CDD" id="cd04301">
    <property type="entry name" value="NAT_SF"/>
    <property type="match status" value="1"/>
</dbReference>
<keyword evidence="1" id="KW-0808">Transferase</keyword>
<dbReference type="PANTHER" id="PTHR43877">
    <property type="entry name" value="AMINOALKYLPHOSPHONATE N-ACETYLTRANSFERASE-RELATED-RELATED"/>
    <property type="match status" value="1"/>
</dbReference>
<name>A0A0R1LU25_9LACO</name>
<evidence type="ECO:0000313" key="4">
    <source>
        <dbReference type="EMBL" id="KRK95882.1"/>
    </source>
</evidence>
<keyword evidence="5" id="KW-1185">Reference proteome</keyword>